<organism evidence="2">
    <name type="scientific">Jonesiaceae bacterium BS-20</name>
    <dbReference type="NCBI Taxonomy" id="3120821"/>
    <lineage>
        <taxon>Bacteria</taxon>
        <taxon>Bacillati</taxon>
        <taxon>Actinomycetota</taxon>
        <taxon>Actinomycetes</taxon>
        <taxon>Micrococcales</taxon>
        <taxon>Jonesiaceae</taxon>
    </lineage>
</organism>
<name>A0AAU7DYD0_9MICO</name>
<dbReference type="Pfam" id="PF24551">
    <property type="entry name" value="SH3_Rv0428c"/>
    <property type="match status" value="1"/>
</dbReference>
<sequence>MNNNTAQNVPDPLWLTWLVGQRVVVRKKLPSGSPHLYTDVKGTVVKTDASGVTLQTQTETVTIAALEIAIGKMIPPRPAPRRPRS</sequence>
<dbReference type="EMBL" id="CP146203">
    <property type="protein sequence ID" value="XBH22281.1"/>
    <property type="molecule type" value="Genomic_DNA"/>
</dbReference>
<dbReference type="AlphaFoldDB" id="A0AAU7DYD0"/>
<accession>A0AAU7DYD0</accession>
<proteinExistence type="predicted"/>
<feature type="domain" description="Histone acetyltransferase Rv0428c-like SH3" evidence="1">
    <location>
        <begin position="19"/>
        <end position="68"/>
    </location>
</feature>
<gene>
    <name evidence="2" type="ORF">V5R04_03365</name>
</gene>
<reference evidence="2" key="1">
    <citation type="submission" date="2024-02" db="EMBL/GenBank/DDBJ databases">
        <title>Tomenella chthoni gen. nov. sp. nov., a member of the family Jonesiaceae isolated from bat guano.</title>
        <authorList>
            <person name="Miller S.L."/>
            <person name="King J."/>
            <person name="Sankaranarayanan K."/>
            <person name="Lawson P.A."/>
        </authorList>
    </citation>
    <scope>NUCLEOTIDE SEQUENCE</scope>
    <source>
        <strain evidence="2">BS-20</strain>
    </source>
</reference>
<protein>
    <recommendedName>
        <fullName evidence="1">Histone acetyltransferase Rv0428c-like SH3 domain-containing protein</fullName>
    </recommendedName>
</protein>
<dbReference type="InterPro" id="IPR056934">
    <property type="entry name" value="SH3_Rv0428c"/>
</dbReference>
<evidence type="ECO:0000313" key="2">
    <source>
        <dbReference type="EMBL" id="XBH22281.1"/>
    </source>
</evidence>
<evidence type="ECO:0000259" key="1">
    <source>
        <dbReference type="Pfam" id="PF24551"/>
    </source>
</evidence>